<keyword evidence="4" id="KW-1185">Reference proteome</keyword>
<evidence type="ECO:0000313" key="4">
    <source>
        <dbReference type="Proteomes" id="UP000307440"/>
    </source>
</evidence>
<dbReference type="PANTHER" id="PTHR10039:SF14">
    <property type="entry name" value="NACHT DOMAIN-CONTAINING PROTEIN"/>
    <property type="match status" value="1"/>
</dbReference>
<reference evidence="3 4" key="1">
    <citation type="journal article" date="2019" name="Nat. Ecol. Evol.">
        <title>Megaphylogeny resolves global patterns of mushroom evolution.</title>
        <authorList>
            <person name="Varga T."/>
            <person name="Krizsan K."/>
            <person name="Foldi C."/>
            <person name="Dima B."/>
            <person name="Sanchez-Garcia M."/>
            <person name="Sanchez-Ramirez S."/>
            <person name="Szollosi G.J."/>
            <person name="Szarkandi J.G."/>
            <person name="Papp V."/>
            <person name="Albert L."/>
            <person name="Andreopoulos W."/>
            <person name="Angelini C."/>
            <person name="Antonin V."/>
            <person name="Barry K.W."/>
            <person name="Bougher N.L."/>
            <person name="Buchanan P."/>
            <person name="Buyck B."/>
            <person name="Bense V."/>
            <person name="Catcheside P."/>
            <person name="Chovatia M."/>
            <person name="Cooper J."/>
            <person name="Damon W."/>
            <person name="Desjardin D."/>
            <person name="Finy P."/>
            <person name="Geml J."/>
            <person name="Haridas S."/>
            <person name="Hughes K."/>
            <person name="Justo A."/>
            <person name="Karasinski D."/>
            <person name="Kautmanova I."/>
            <person name="Kiss B."/>
            <person name="Kocsube S."/>
            <person name="Kotiranta H."/>
            <person name="LaButti K.M."/>
            <person name="Lechner B.E."/>
            <person name="Liimatainen K."/>
            <person name="Lipzen A."/>
            <person name="Lukacs Z."/>
            <person name="Mihaltcheva S."/>
            <person name="Morgado L.N."/>
            <person name="Niskanen T."/>
            <person name="Noordeloos M.E."/>
            <person name="Ohm R.A."/>
            <person name="Ortiz-Santana B."/>
            <person name="Ovrebo C."/>
            <person name="Racz N."/>
            <person name="Riley R."/>
            <person name="Savchenko A."/>
            <person name="Shiryaev A."/>
            <person name="Soop K."/>
            <person name="Spirin V."/>
            <person name="Szebenyi C."/>
            <person name="Tomsovsky M."/>
            <person name="Tulloss R.E."/>
            <person name="Uehling J."/>
            <person name="Grigoriev I.V."/>
            <person name="Vagvolgyi C."/>
            <person name="Papp T."/>
            <person name="Martin F.M."/>
            <person name="Miettinen O."/>
            <person name="Hibbett D.S."/>
            <person name="Nagy L.G."/>
        </authorList>
    </citation>
    <scope>NUCLEOTIDE SEQUENCE [LARGE SCALE GENOMIC DNA]</scope>
    <source>
        <strain evidence="3 4">CBS 121175</strain>
    </source>
</reference>
<keyword evidence="1" id="KW-0677">Repeat</keyword>
<evidence type="ECO:0000259" key="2">
    <source>
        <dbReference type="Pfam" id="PF24883"/>
    </source>
</evidence>
<evidence type="ECO:0000256" key="1">
    <source>
        <dbReference type="ARBA" id="ARBA00022737"/>
    </source>
</evidence>
<dbReference type="InterPro" id="IPR056884">
    <property type="entry name" value="NPHP3-like_N"/>
</dbReference>
<sequence length="356" mass="39943">MKPRQGREASGARAFEGANNLTLQDVQITAVGGHQINITQSQKDDPMNILRRYCEFQATHESETAAYAPRCNPGTRVEVLQDIMSWTICRNRASPLASLALLWFSGPAGGGKTCIQREVLERCQQQGVLAASYFFSTRIPNLDTSTPFVATIAHQLCSSIEGMQALLEEVITSDPAVFNKSLDLQFDRLIGQPMNSLNRKPKRWSLGKLLCLSDSSAENLSPVSKVIIIDGLDECRDPQEQIRIIRLLSSAIIKYSLPLRIVIASRPEYEIRSTFDEIDLQVITHRIRLEDYGCDTDIEDYIVDSLFEIRRKHPSAASIPSDWPSKEDIQTVVQRRLGNSYMLQRSSTSSRTHAET</sequence>
<dbReference type="OrthoDB" id="5967843at2759"/>
<dbReference type="InterPro" id="IPR027417">
    <property type="entry name" value="P-loop_NTPase"/>
</dbReference>
<gene>
    <name evidence="3" type="ORF">FA15DRAFT_500301</name>
</gene>
<name>A0A5C3KRK7_COPMA</name>
<protein>
    <recommendedName>
        <fullName evidence="2">Nephrocystin 3-like N-terminal domain-containing protein</fullName>
    </recommendedName>
</protein>
<feature type="domain" description="Nephrocystin 3-like N-terminal" evidence="2">
    <location>
        <begin position="100"/>
        <end position="266"/>
    </location>
</feature>
<organism evidence="3 4">
    <name type="scientific">Coprinopsis marcescibilis</name>
    <name type="common">Agaric fungus</name>
    <name type="synonym">Psathyrella marcescibilis</name>
    <dbReference type="NCBI Taxonomy" id="230819"/>
    <lineage>
        <taxon>Eukaryota</taxon>
        <taxon>Fungi</taxon>
        <taxon>Dikarya</taxon>
        <taxon>Basidiomycota</taxon>
        <taxon>Agaricomycotina</taxon>
        <taxon>Agaricomycetes</taxon>
        <taxon>Agaricomycetidae</taxon>
        <taxon>Agaricales</taxon>
        <taxon>Agaricineae</taxon>
        <taxon>Psathyrellaceae</taxon>
        <taxon>Coprinopsis</taxon>
    </lineage>
</organism>
<dbReference type="Gene3D" id="3.40.50.300">
    <property type="entry name" value="P-loop containing nucleotide triphosphate hydrolases"/>
    <property type="match status" value="1"/>
</dbReference>
<accession>A0A5C3KRK7</accession>
<dbReference type="SUPFAM" id="SSF52540">
    <property type="entry name" value="P-loop containing nucleoside triphosphate hydrolases"/>
    <property type="match status" value="1"/>
</dbReference>
<evidence type="ECO:0000313" key="3">
    <source>
        <dbReference type="EMBL" id="TFK22815.1"/>
    </source>
</evidence>
<dbReference type="PANTHER" id="PTHR10039">
    <property type="entry name" value="AMELOGENIN"/>
    <property type="match status" value="1"/>
</dbReference>
<dbReference type="STRING" id="230819.A0A5C3KRK7"/>
<proteinExistence type="predicted"/>
<dbReference type="Pfam" id="PF24883">
    <property type="entry name" value="NPHP3_N"/>
    <property type="match status" value="1"/>
</dbReference>
<dbReference type="Proteomes" id="UP000307440">
    <property type="component" value="Unassembled WGS sequence"/>
</dbReference>
<dbReference type="EMBL" id="ML210232">
    <property type="protein sequence ID" value="TFK22815.1"/>
    <property type="molecule type" value="Genomic_DNA"/>
</dbReference>
<dbReference type="AlphaFoldDB" id="A0A5C3KRK7"/>